<dbReference type="Proteomes" id="UP000838756">
    <property type="component" value="Unassembled WGS sequence"/>
</dbReference>
<evidence type="ECO:0000313" key="2">
    <source>
        <dbReference type="EMBL" id="CAH2269242.1"/>
    </source>
</evidence>
<dbReference type="EMBL" id="CAKXAJ010026503">
    <property type="protein sequence ID" value="CAH2269242.1"/>
    <property type="molecule type" value="Genomic_DNA"/>
</dbReference>
<sequence>MTLSPVHGPVRRVATRVELSVRVYSAGRLCQDCGARRSNDARGQPATVVYAELHTAPVEGRSHRPRRPRPPPNTTTTHNPANTKIPHLQL</sequence>
<evidence type="ECO:0000256" key="1">
    <source>
        <dbReference type="SAM" id="MobiDB-lite"/>
    </source>
</evidence>
<proteinExistence type="predicted"/>
<feature type="region of interest" description="Disordered" evidence="1">
    <location>
        <begin position="54"/>
        <end position="90"/>
    </location>
</feature>
<protein>
    <submittedName>
        <fullName evidence="2">Jg19199 protein</fullName>
    </submittedName>
</protein>
<keyword evidence="3" id="KW-1185">Reference proteome</keyword>
<name>A0A8S4SPD3_9NEOP</name>
<accession>A0A8S4SPD3</accession>
<comment type="caution">
    <text evidence="2">The sequence shown here is derived from an EMBL/GenBank/DDBJ whole genome shotgun (WGS) entry which is preliminary data.</text>
</comment>
<dbReference type="OrthoDB" id="6918463at2759"/>
<gene>
    <name evidence="2" type="primary">jg19199</name>
    <name evidence="2" type="ORF">PAEG_LOCUS27510</name>
</gene>
<organism evidence="2 3">
    <name type="scientific">Pararge aegeria aegeria</name>
    <dbReference type="NCBI Taxonomy" id="348720"/>
    <lineage>
        <taxon>Eukaryota</taxon>
        <taxon>Metazoa</taxon>
        <taxon>Ecdysozoa</taxon>
        <taxon>Arthropoda</taxon>
        <taxon>Hexapoda</taxon>
        <taxon>Insecta</taxon>
        <taxon>Pterygota</taxon>
        <taxon>Neoptera</taxon>
        <taxon>Endopterygota</taxon>
        <taxon>Lepidoptera</taxon>
        <taxon>Glossata</taxon>
        <taxon>Ditrysia</taxon>
        <taxon>Papilionoidea</taxon>
        <taxon>Nymphalidae</taxon>
        <taxon>Satyrinae</taxon>
        <taxon>Satyrini</taxon>
        <taxon>Parargina</taxon>
        <taxon>Pararge</taxon>
    </lineage>
</organism>
<evidence type="ECO:0000313" key="3">
    <source>
        <dbReference type="Proteomes" id="UP000838756"/>
    </source>
</evidence>
<dbReference type="AlphaFoldDB" id="A0A8S4SPD3"/>
<reference evidence="2" key="1">
    <citation type="submission" date="2022-03" db="EMBL/GenBank/DDBJ databases">
        <authorList>
            <person name="Lindestad O."/>
        </authorList>
    </citation>
    <scope>NUCLEOTIDE SEQUENCE</scope>
</reference>